<feature type="transmembrane region" description="Helical" evidence="1">
    <location>
        <begin position="21"/>
        <end position="41"/>
    </location>
</feature>
<evidence type="ECO:0000313" key="3">
    <source>
        <dbReference type="Proteomes" id="UP000000628"/>
    </source>
</evidence>
<keyword evidence="1" id="KW-0812">Transmembrane</keyword>
<protein>
    <submittedName>
        <fullName evidence="2">Uncharacterized protein</fullName>
    </submittedName>
</protein>
<keyword evidence="1" id="KW-1133">Transmembrane helix</keyword>
<keyword evidence="3" id="KW-1185">Reference proteome</keyword>
<dbReference type="HOGENOM" id="CLU_2601344_0_0_11"/>
<sequence length="79" mass="8834">MDSLKRFLGYDPDGRGVSLGTSLLWSLVLSLVVSTIVRALFPGAGPVLRIVVFFAIAYLVFRWIDRNRSASRGERRPPQ</sequence>
<proteinExistence type="predicted"/>
<accession>C7R381</accession>
<reference evidence="2 3" key="1">
    <citation type="journal article" date="2009" name="Stand. Genomic Sci.">
        <title>Complete genome sequence of Jonesia denitrificans type strain (Prevot 55134).</title>
        <authorList>
            <person name="Pukall R."/>
            <person name="Gehrich-Schroter G."/>
            <person name="Lapidus A."/>
            <person name="Nolan M."/>
            <person name="Glavina Del Rio T."/>
            <person name="Lucas S."/>
            <person name="Chen F."/>
            <person name="Tice H."/>
            <person name="Pitluck S."/>
            <person name="Cheng J.F."/>
            <person name="Copeland A."/>
            <person name="Saunders E."/>
            <person name="Brettin T."/>
            <person name="Detter J.C."/>
            <person name="Bruce D."/>
            <person name="Goodwin L."/>
            <person name="Pati A."/>
            <person name="Ivanova N."/>
            <person name="Mavromatis K."/>
            <person name="Ovchinnikova G."/>
            <person name="Chen A."/>
            <person name="Palaniappan K."/>
            <person name="Land M."/>
            <person name="Hauser L."/>
            <person name="Chang Y.J."/>
            <person name="Jeffries C.D."/>
            <person name="Chain P."/>
            <person name="Goker M."/>
            <person name="Bristow J."/>
            <person name="Eisen J.A."/>
            <person name="Markowitz V."/>
            <person name="Hugenholtz P."/>
            <person name="Kyrpides N.C."/>
            <person name="Klenk H.P."/>
            <person name="Han C."/>
        </authorList>
    </citation>
    <scope>NUCLEOTIDE SEQUENCE [LARGE SCALE GENOMIC DNA]</scope>
    <source>
        <strain evidence="3">ATCC 14870 / DSM 20603 / BCRC 15368 / CIP 55.134 / JCM 11481 / NBRC 15587 / NCTC 10816 / Prevot 55134</strain>
    </source>
</reference>
<dbReference type="OrthoDB" id="9970403at2"/>
<dbReference type="Proteomes" id="UP000000628">
    <property type="component" value="Chromosome"/>
</dbReference>
<evidence type="ECO:0000256" key="1">
    <source>
        <dbReference type="SAM" id="Phobius"/>
    </source>
</evidence>
<evidence type="ECO:0000313" key="2">
    <source>
        <dbReference type="EMBL" id="ACV10129.1"/>
    </source>
</evidence>
<dbReference type="eggNOG" id="ENOG5033F0V">
    <property type="taxonomic scope" value="Bacteria"/>
</dbReference>
<dbReference type="KEGG" id="jde:Jden_2497"/>
<dbReference type="AlphaFoldDB" id="C7R381"/>
<name>C7R381_JONDD</name>
<feature type="transmembrane region" description="Helical" evidence="1">
    <location>
        <begin position="47"/>
        <end position="64"/>
    </location>
</feature>
<organism evidence="2 3">
    <name type="scientific">Jonesia denitrificans (strain ATCC 14870 / DSM 20603 / BCRC 15368 / CIP 55.134 / JCM 11481 / NBRC 15587 / NCTC 10816 / Prevot 55134)</name>
    <name type="common">Listeria denitrificans</name>
    <dbReference type="NCBI Taxonomy" id="471856"/>
    <lineage>
        <taxon>Bacteria</taxon>
        <taxon>Bacillati</taxon>
        <taxon>Actinomycetota</taxon>
        <taxon>Actinomycetes</taxon>
        <taxon>Micrococcales</taxon>
        <taxon>Jonesiaceae</taxon>
        <taxon>Jonesia</taxon>
    </lineage>
</organism>
<keyword evidence="1" id="KW-0472">Membrane</keyword>
<gene>
    <name evidence="2" type="ordered locus">Jden_2497</name>
</gene>
<dbReference type="EMBL" id="CP001706">
    <property type="protein sequence ID" value="ACV10129.1"/>
    <property type="molecule type" value="Genomic_DNA"/>
</dbReference>
<dbReference type="RefSeq" id="WP_015772740.1">
    <property type="nucleotide sequence ID" value="NC_013174.1"/>
</dbReference>